<name>M3ASZ7_SPHMS</name>
<feature type="chain" id="PRO_5004031056" evidence="1">
    <location>
        <begin position="17"/>
        <end position="139"/>
    </location>
</feature>
<dbReference type="EMBL" id="KB456271">
    <property type="protein sequence ID" value="EMF08639.1"/>
    <property type="molecule type" value="Genomic_DNA"/>
</dbReference>
<dbReference type="Proteomes" id="UP000016931">
    <property type="component" value="Unassembled WGS sequence"/>
</dbReference>
<evidence type="ECO:0000313" key="2">
    <source>
        <dbReference type="EMBL" id="EMF08639.1"/>
    </source>
</evidence>
<evidence type="ECO:0000313" key="3">
    <source>
        <dbReference type="Proteomes" id="UP000016931"/>
    </source>
</evidence>
<proteinExistence type="predicted"/>
<dbReference type="RefSeq" id="XP_016756760.1">
    <property type="nucleotide sequence ID" value="XM_016907849.1"/>
</dbReference>
<dbReference type="AlphaFoldDB" id="M3ASZ7"/>
<protein>
    <submittedName>
        <fullName evidence="2">Uncharacterized protein</fullName>
    </submittedName>
</protein>
<organism evidence="2 3">
    <name type="scientific">Sphaerulina musiva (strain SO2202)</name>
    <name type="common">Poplar stem canker fungus</name>
    <name type="synonym">Septoria musiva</name>
    <dbReference type="NCBI Taxonomy" id="692275"/>
    <lineage>
        <taxon>Eukaryota</taxon>
        <taxon>Fungi</taxon>
        <taxon>Dikarya</taxon>
        <taxon>Ascomycota</taxon>
        <taxon>Pezizomycotina</taxon>
        <taxon>Dothideomycetes</taxon>
        <taxon>Dothideomycetidae</taxon>
        <taxon>Mycosphaerellales</taxon>
        <taxon>Mycosphaerellaceae</taxon>
        <taxon>Sphaerulina</taxon>
    </lineage>
</organism>
<dbReference type="HOGENOM" id="CLU_1850018_0_0_1"/>
<dbReference type="GeneID" id="27904986"/>
<evidence type="ECO:0000256" key="1">
    <source>
        <dbReference type="SAM" id="SignalP"/>
    </source>
</evidence>
<keyword evidence="1" id="KW-0732">Signal</keyword>
<gene>
    <name evidence="2" type="ORF">SEPMUDRAFT_159481</name>
</gene>
<feature type="signal peptide" evidence="1">
    <location>
        <begin position="1"/>
        <end position="16"/>
    </location>
</feature>
<keyword evidence="3" id="KW-1185">Reference proteome</keyword>
<reference evidence="2 3" key="1">
    <citation type="journal article" date="2012" name="PLoS Pathog.">
        <title>Diverse lifestyles and strategies of plant pathogenesis encoded in the genomes of eighteen Dothideomycetes fungi.</title>
        <authorList>
            <person name="Ohm R.A."/>
            <person name="Feau N."/>
            <person name="Henrissat B."/>
            <person name="Schoch C.L."/>
            <person name="Horwitz B.A."/>
            <person name="Barry K.W."/>
            <person name="Condon B.J."/>
            <person name="Copeland A.C."/>
            <person name="Dhillon B."/>
            <person name="Glaser F."/>
            <person name="Hesse C.N."/>
            <person name="Kosti I."/>
            <person name="LaButti K."/>
            <person name="Lindquist E.A."/>
            <person name="Lucas S."/>
            <person name="Salamov A.A."/>
            <person name="Bradshaw R.E."/>
            <person name="Ciuffetti L."/>
            <person name="Hamelin R.C."/>
            <person name="Kema G.H.J."/>
            <person name="Lawrence C."/>
            <person name="Scott J.A."/>
            <person name="Spatafora J.W."/>
            <person name="Turgeon B.G."/>
            <person name="de Wit P.J.G.M."/>
            <person name="Zhong S."/>
            <person name="Goodwin S.B."/>
            <person name="Grigoriev I.V."/>
        </authorList>
    </citation>
    <scope>NUCLEOTIDE SEQUENCE [LARGE SCALE GENOMIC DNA]</scope>
    <source>
        <strain evidence="2 3">SO2202</strain>
    </source>
</reference>
<accession>M3ASZ7</accession>
<dbReference type="PROSITE" id="PS51257">
    <property type="entry name" value="PROKAR_LIPOPROTEIN"/>
    <property type="match status" value="1"/>
</dbReference>
<sequence>MVRLTTCLAYITLALASSVAAGCDKHCNGCSSSAENPASHPGKDASEDGIAAVASAGTRVANVKILAPPENPLRSDRPNASVASIAAVAKARKITAYVKKLAPATTEALRRDLWRWRKWPRMLRGWKTWLLRLKEGDSL</sequence>
<feature type="non-terminal residue" evidence="2">
    <location>
        <position position="139"/>
    </location>
</feature>